<dbReference type="PANTHER" id="PTHR43318:SF2">
    <property type="entry name" value="UDP-N-ACETYLGLUCOSAMINE 4,6-DEHYDRATASE (INVERTING)"/>
    <property type="match status" value="1"/>
</dbReference>
<comment type="similarity">
    <text evidence="1">Belongs to the polysaccharide synthase family.</text>
</comment>
<keyword evidence="3" id="KW-0456">Lyase</keyword>
<name>N1VWJ9_9LEPT</name>
<dbReference type="EMBL" id="AOGW02000010">
    <property type="protein sequence ID" value="EMY61167.1"/>
    <property type="molecule type" value="Genomic_DNA"/>
</dbReference>
<sequence>MNVKSILVTGGTGSFGKRFITRLIQTYPDVKRIVVFSRDELKQYEMSLEFPSDEYPQIRFFIGDVRDKSRLLYALEGIDTVIHAAALKQVPAAEYNPFEAIKTNVLGAQNLIEACIEKGVKHVVALSTDKAAAPINLYGATKLCSDKLFIAANLYKGNHDIKFSVVRYGNVMGSRGSVIPFFQKHKEKGFLPITHPNMTRFNITLDEGVDLVFYAMENMWGGEIFVPKIPSYKILDVAEAVAPGIETRIVGIRPGEKLHEEMITETDALSTLEFKKYFVILPSFKPKWEISEFINHFKGKYCKEGFQYNSGKNSEWLSVEDLKQMIKNLK</sequence>
<evidence type="ECO:0000313" key="3">
    <source>
        <dbReference type="EMBL" id="EMY61167.1"/>
    </source>
</evidence>
<accession>N1VWJ9</accession>
<gene>
    <name evidence="3" type="primary">pseB</name>
    <name evidence="3" type="ORF">LEP1GSC203_1232</name>
</gene>
<organism evidence="3 4">
    <name type="scientific">Leptospira terpstrae serovar Hualin str. LT 11-33 = ATCC 700639</name>
    <dbReference type="NCBI Taxonomy" id="1257025"/>
    <lineage>
        <taxon>Bacteria</taxon>
        <taxon>Pseudomonadati</taxon>
        <taxon>Spirochaetota</taxon>
        <taxon>Spirochaetia</taxon>
        <taxon>Leptospirales</taxon>
        <taxon>Leptospiraceae</taxon>
        <taxon>Leptospira</taxon>
    </lineage>
</organism>
<dbReference type="Proteomes" id="UP000012371">
    <property type="component" value="Unassembled WGS sequence"/>
</dbReference>
<dbReference type="OrthoDB" id="9803111at2"/>
<dbReference type="RefSeq" id="WP_002973830.1">
    <property type="nucleotide sequence ID" value="NZ_AOGW02000010.1"/>
</dbReference>
<dbReference type="InterPro" id="IPR036291">
    <property type="entry name" value="NAD(P)-bd_dom_sf"/>
</dbReference>
<reference evidence="3" key="1">
    <citation type="submission" date="2013-03" db="EMBL/GenBank/DDBJ databases">
        <authorList>
            <person name="Harkins D.M."/>
            <person name="Durkin A.S."/>
            <person name="Brinkac L.M."/>
            <person name="Haft D.H."/>
            <person name="Selengut J.D."/>
            <person name="Sanka R."/>
            <person name="DePew J."/>
            <person name="Purushe J."/>
            <person name="Hartskeerl R.A."/>
            <person name="Ahmed A."/>
            <person name="van der Linden H."/>
            <person name="Goris M.G.A."/>
            <person name="Vinetz J.M."/>
            <person name="Sutton G.G."/>
            <person name="Nierman W.C."/>
            <person name="Fouts D.E."/>
        </authorList>
    </citation>
    <scope>NUCLEOTIDE SEQUENCE [LARGE SCALE GENOMIC DNA]</scope>
    <source>
        <strain evidence="3">LT 11-33</strain>
    </source>
</reference>
<dbReference type="GO" id="GO:0016829">
    <property type="term" value="F:lyase activity"/>
    <property type="evidence" value="ECO:0007669"/>
    <property type="project" value="UniProtKB-KW"/>
</dbReference>
<dbReference type="EC" id="4.2.1.-" evidence="3"/>
<feature type="domain" description="Polysaccharide biosynthesis protein CapD-like" evidence="2">
    <location>
        <begin position="6"/>
        <end position="280"/>
    </location>
</feature>
<evidence type="ECO:0000313" key="4">
    <source>
        <dbReference type="Proteomes" id="UP000012371"/>
    </source>
</evidence>
<keyword evidence="4" id="KW-1185">Reference proteome</keyword>
<comment type="caution">
    <text evidence="3">The sequence shown here is derived from an EMBL/GenBank/DDBJ whole genome shotgun (WGS) entry which is preliminary data.</text>
</comment>
<dbReference type="SUPFAM" id="SSF51735">
    <property type="entry name" value="NAD(P)-binding Rossmann-fold domains"/>
    <property type="match status" value="1"/>
</dbReference>
<dbReference type="PANTHER" id="PTHR43318">
    <property type="entry name" value="UDP-N-ACETYLGLUCOSAMINE 4,6-DEHYDRATASE"/>
    <property type="match status" value="1"/>
</dbReference>
<dbReference type="InterPro" id="IPR020025">
    <property type="entry name" value="PseB"/>
</dbReference>
<evidence type="ECO:0000259" key="2">
    <source>
        <dbReference type="Pfam" id="PF02719"/>
    </source>
</evidence>
<evidence type="ECO:0000256" key="1">
    <source>
        <dbReference type="ARBA" id="ARBA00007430"/>
    </source>
</evidence>
<dbReference type="InterPro" id="IPR003869">
    <property type="entry name" value="Polysac_CapD-like"/>
</dbReference>
<dbReference type="Pfam" id="PF02719">
    <property type="entry name" value="Polysacc_synt_2"/>
    <property type="match status" value="1"/>
</dbReference>
<dbReference type="NCBIfam" id="TIGR03589">
    <property type="entry name" value="PseB"/>
    <property type="match status" value="1"/>
</dbReference>
<protein>
    <submittedName>
        <fullName evidence="3">UDP-N-acetylglucosamine 4,6-dehydratase</fullName>
        <ecNumber evidence="3">4.2.1.-</ecNumber>
    </submittedName>
</protein>
<proteinExistence type="inferred from homology"/>
<dbReference type="Gene3D" id="3.40.50.720">
    <property type="entry name" value="NAD(P)-binding Rossmann-like Domain"/>
    <property type="match status" value="1"/>
</dbReference>
<dbReference type="InterPro" id="IPR051203">
    <property type="entry name" value="Polysaccharide_Synthase-Rel"/>
</dbReference>
<dbReference type="AlphaFoldDB" id="N1VWJ9"/>
<dbReference type="CDD" id="cd05237">
    <property type="entry name" value="UDP_invert_4-6DH_SDR_e"/>
    <property type="match status" value="1"/>
</dbReference>
<dbReference type="STRING" id="1257025.LEP1GSC203_1232"/>